<evidence type="ECO:0000313" key="3">
    <source>
        <dbReference type="EMBL" id="QES20596.1"/>
    </source>
</evidence>
<dbReference type="Proteomes" id="UP000324106">
    <property type="component" value="Chromosome"/>
</dbReference>
<keyword evidence="2" id="KW-0732">Signal</keyword>
<evidence type="ECO:0000313" key="4">
    <source>
        <dbReference type="Proteomes" id="UP000324106"/>
    </source>
</evidence>
<organism evidence="3 4">
    <name type="scientific">Streptomyces venezuelae</name>
    <dbReference type="NCBI Taxonomy" id="54571"/>
    <lineage>
        <taxon>Bacteria</taxon>
        <taxon>Bacillati</taxon>
        <taxon>Actinomycetota</taxon>
        <taxon>Actinomycetes</taxon>
        <taxon>Kitasatosporales</taxon>
        <taxon>Streptomycetaceae</taxon>
        <taxon>Streptomyces</taxon>
    </lineage>
</organism>
<protein>
    <recommendedName>
        <fullName evidence="5">Secreted protein</fullName>
    </recommendedName>
</protein>
<dbReference type="AlphaFoldDB" id="A0A5P2ARC9"/>
<feature type="compositionally biased region" description="Gly residues" evidence="1">
    <location>
        <begin position="78"/>
        <end position="88"/>
    </location>
</feature>
<proteinExistence type="predicted"/>
<evidence type="ECO:0000256" key="1">
    <source>
        <dbReference type="SAM" id="MobiDB-lite"/>
    </source>
</evidence>
<feature type="chain" id="PRO_5038961227" description="Secreted protein" evidence="2">
    <location>
        <begin position="36"/>
        <end position="173"/>
    </location>
</feature>
<dbReference type="OrthoDB" id="7949713at2"/>
<name>A0A5P2ARC9_STRVZ</name>
<feature type="signal peptide" evidence="2">
    <location>
        <begin position="1"/>
        <end position="35"/>
    </location>
</feature>
<evidence type="ECO:0008006" key="5">
    <source>
        <dbReference type="Google" id="ProtNLM"/>
    </source>
</evidence>
<evidence type="ECO:0000256" key="2">
    <source>
        <dbReference type="SAM" id="SignalP"/>
    </source>
</evidence>
<sequence>MTTTTITRRTTRETLQLAAAAALAALCLLTTACTADGGAKDGGEGVSDEVKQADQALEHRKCLREQGLDVPEPKPGEQGVGLTIGGDGMSKEKMEKAFKACQGKGGGAGMGKELTQADKDKMIKYAQCMRKNGFDMPDPEFGGGGMTAARPIPQGAEAKKFEKADKACAGVSR</sequence>
<feature type="compositionally biased region" description="Basic and acidic residues" evidence="1">
    <location>
        <begin position="65"/>
        <end position="75"/>
    </location>
</feature>
<reference evidence="3 4" key="1">
    <citation type="submission" date="2018-05" db="EMBL/GenBank/DDBJ databases">
        <title>Streptomyces venezuelae.</title>
        <authorList>
            <person name="Kim W."/>
            <person name="Lee N."/>
            <person name="Cho B.-K."/>
        </authorList>
    </citation>
    <scope>NUCLEOTIDE SEQUENCE [LARGE SCALE GENOMIC DNA]</scope>
    <source>
        <strain evidence="3 4">ATCC 15068</strain>
    </source>
</reference>
<dbReference type="RefSeq" id="WP_150267390.1">
    <property type="nucleotide sequence ID" value="NZ_CP029194.1"/>
</dbReference>
<dbReference type="EMBL" id="CP029194">
    <property type="protein sequence ID" value="QES20596.1"/>
    <property type="molecule type" value="Genomic_DNA"/>
</dbReference>
<gene>
    <name evidence="3" type="ORF">DEJ46_16930</name>
</gene>
<feature type="region of interest" description="Disordered" evidence="1">
    <location>
        <begin position="65"/>
        <end position="88"/>
    </location>
</feature>
<accession>A0A5P2ARC9</accession>